<keyword evidence="2" id="KW-0479">Metal-binding</keyword>
<evidence type="ECO:0000256" key="7">
    <source>
        <dbReference type="SAM" id="MobiDB-lite"/>
    </source>
</evidence>
<feature type="region of interest" description="Disordered" evidence="7">
    <location>
        <begin position="273"/>
        <end position="339"/>
    </location>
</feature>
<dbReference type="Proteomes" id="UP000005226">
    <property type="component" value="Chromosome 7"/>
</dbReference>
<dbReference type="InParanoid" id="H2TU63"/>
<reference evidence="9 10" key="1">
    <citation type="journal article" date="2011" name="Genome Biol. Evol.">
        <title>Integration of the genetic map and genome assembly of fugu facilitates insights into distinct features of genome evolution in teleosts and mammals.</title>
        <authorList>
            <person name="Kai W."/>
            <person name="Kikuchi K."/>
            <person name="Tohari S."/>
            <person name="Chew A.K."/>
            <person name="Tay A."/>
            <person name="Fujiwara A."/>
            <person name="Hosoya S."/>
            <person name="Suetake H."/>
            <person name="Naruse K."/>
            <person name="Brenner S."/>
            <person name="Suzuki Y."/>
            <person name="Venkatesh B."/>
        </authorList>
    </citation>
    <scope>NUCLEOTIDE SEQUENCE [LARGE SCALE GENOMIC DNA]</scope>
</reference>
<dbReference type="PANTHER" id="PTHR15493:SF1">
    <property type="entry name" value="F-BOX ONLY PROTEIN 43"/>
    <property type="match status" value="1"/>
</dbReference>
<dbReference type="STRING" id="31033.ENSTRUP00000028221"/>
<evidence type="ECO:0000256" key="3">
    <source>
        <dbReference type="ARBA" id="ARBA00022771"/>
    </source>
</evidence>
<dbReference type="PANTHER" id="PTHR15493">
    <property type="entry name" value="F-BOX ONLY PROTEIN 5 AND 43"/>
    <property type="match status" value="1"/>
</dbReference>
<accession>H2TU63</accession>
<dbReference type="GO" id="GO:0005634">
    <property type="term" value="C:nucleus"/>
    <property type="evidence" value="ECO:0007669"/>
    <property type="project" value="TreeGrafter"/>
</dbReference>
<dbReference type="OMA" id="HPARCHA"/>
<evidence type="ECO:0000313" key="9">
    <source>
        <dbReference type="Ensembl" id="ENSTRUP00000028221.3"/>
    </source>
</evidence>
<gene>
    <name evidence="9" type="primary">fbxo43</name>
</gene>
<dbReference type="InterPro" id="IPR047147">
    <property type="entry name" value="FBX5_43"/>
</dbReference>
<evidence type="ECO:0000259" key="8">
    <source>
        <dbReference type="PROSITE" id="PS51872"/>
    </source>
</evidence>
<keyword evidence="3 6" id="KW-0863">Zinc-finger</keyword>
<dbReference type="AlphaFoldDB" id="H2TU63"/>
<name>H2TU63_TAKRU</name>
<protein>
    <submittedName>
        <fullName evidence="9">F-box protein 43</fullName>
    </submittedName>
</protein>
<evidence type="ECO:0000256" key="2">
    <source>
        <dbReference type="ARBA" id="ARBA00022723"/>
    </source>
</evidence>
<keyword evidence="4" id="KW-0833">Ubl conjugation pathway</keyword>
<dbReference type="GO" id="GO:0007088">
    <property type="term" value="P:regulation of mitotic nuclear division"/>
    <property type="evidence" value="ECO:0007669"/>
    <property type="project" value="InterPro"/>
</dbReference>
<reference evidence="9" key="2">
    <citation type="submission" date="2025-08" db="UniProtKB">
        <authorList>
            <consortium name="Ensembl"/>
        </authorList>
    </citation>
    <scope>IDENTIFICATION</scope>
</reference>
<dbReference type="GeneTree" id="ENSGT00530000063692"/>
<dbReference type="GO" id="GO:0016567">
    <property type="term" value="P:protein ubiquitination"/>
    <property type="evidence" value="ECO:0007669"/>
    <property type="project" value="UniProtKB-UniPathway"/>
</dbReference>
<dbReference type="Ensembl" id="ENSTRUT00000028333.3">
    <property type="protein sequence ID" value="ENSTRUP00000028221.3"/>
    <property type="gene ID" value="ENSTRUG00000020193.2"/>
</dbReference>
<dbReference type="UniPathway" id="UPA00143"/>
<dbReference type="CDD" id="cd20365">
    <property type="entry name" value="BRcat_RBR_FBXO43"/>
    <property type="match status" value="1"/>
</dbReference>
<reference evidence="9" key="3">
    <citation type="submission" date="2025-09" db="UniProtKB">
        <authorList>
            <consortium name="Ensembl"/>
        </authorList>
    </citation>
    <scope>IDENTIFICATION</scope>
</reference>
<dbReference type="PROSITE" id="PS51872">
    <property type="entry name" value="ZF_ZBR"/>
    <property type="match status" value="1"/>
</dbReference>
<organism evidence="9 10">
    <name type="scientific">Takifugu rubripes</name>
    <name type="common">Japanese pufferfish</name>
    <name type="synonym">Fugu rubripes</name>
    <dbReference type="NCBI Taxonomy" id="31033"/>
    <lineage>
        <taxon>Eukaryota</taxon>
        <taxon>Metazoa</taxon>
        <taxon>Chordata</taxon>
        <taxon>Craniata</taxon>
        <taxon>Vertebrata</taxon>
        <taxon>Euteleostomi</taxon>
        <taxon>Actinopterygii</taxon>
        <taxon>Neopterygii</taxon>
        <taxon>Teleostei</taxon>
        <taxon>Neoteleostei</taxon>
        <taxon>Acanthomorphata</taxon>
        <taxon>Eupercaria</taxon>
        <taxon>Tetraodontiformes</taxon>
        <taxon>Tetradontoidea</taxon>
        <taxon>Tetraodontidae</taxon>
        <taxon>Takifugu</taxon>
    </lineage>
</organism>
<dbReference type="FunFam" id="2.20.25.20:FF:000006">
    <property type="entry name" value="F-box only protein 5"/>
    <property type="match status" value="1"/>
</dbReference>
<feature type="region of interest" description="Disordered" evidence="7">
    <location>
        <begin position="76"/>
        <end position="98"/>
    </location>
</feature>
<dbReference type="FunCoup" id="H2TU63">
    <property type="interactions" value="658"/>
</dbReference>
<feature type="domain" description="ZBR-type" evidence="8">
    <location>
        <begin position="533"/>
        <end position="581"/>
    </location>
</feature>
<evidence type="ECO:0000313" key="10">
    <source>
        <dbReference type="Proteomes" id="UP000005226"/>
    </source>
</evidence>
<comment type="pathway">
    <text evidence="1">Protein modification; protein ubiquitination.</text>
</comment>
<evidence type="ECO:0000256" key="6">
    <source>
        <dbReference type="PROSITE-ProRule" id="PRU01220"/>
    </source>
</evidence>
<evidence type="ECO:0000256" key="4">
    <source>
        <dbReference type="ARBA" id="ARBA00022786"/>
    </source>
</evidence>
<dbReference type="GO" id="GO:0045835">
    <property type="term" value="P:negative regulation of meiotic nuclear division"/>
    <property type="evidence" value="ECO:0007669"/>
    <property type="project" value="InterPro"/>
</dbReference>
<keyword evidence="10" id="KW-1185">Reference proteome</keyword>
<proteinExistence type="predicted"/>
<dbReference type="InterPro" id="IPR044064">
    <property type="entry name" value="ZF_ZBR"/>
</dbReference>
<evidence type="ECO:0000256" key="5">
    <source>
        <dbReference type="ARBA" id="ARBA00022833"/>
    </source>
</evidence>
<keyword evidence="5" id="KW-0862">Zinc</keyword>
<sequence>MYFIPPFRSFESPPPCVSATRAPCKEKMQCTPESNIYLQSCKGQQSYDCSDSGYSGLFRSPPSVAGADSCKSLSPEECGGTSKENLRPSVTPSWCETPRRDSSLRQRRLICRLTQPVKADIRSPCSSGTDASLGWLSFSFDSIDGDTGPLDPAQDLPLSCRKRRLLFTQTRTSTLDDGKLNSAQLSSFGSRISLSDAEFSENLSAADQRETPIFNKLLPGSSKRSFRSPIGSVATDLRSACEDSGFSSLTLDKDSPVDYDGSFQELLLSASRGHAETPNLAESKRRSRLHRQNRLSTLKEGGSQSEEDLADRRHNAPPHAAISADSLAPGRPTPHRRRTSVNLSLTPALQLVHAMCQQKAQMFTGHSPSLKEQLRYTAALTETPVMFRTSLPLAGLIGRKMGLGKVDILTELKKRSLRHVLSIILGELSPESVYRWDVCKSWSEVVQQDEGACLKRRTHLMEVDSGGAHHVPEAETRLTLLKRSALKSVQAQSRSSSFCTPQSAKSTLTPLQHSGSLFYLPSQVAKTLFNDECLKPCPRCQHPARCHSVKGEGICSRADCGFQFCTACLCTFHGSRECGSQSVGRHNKDKLLPGSAQSKRNVRRL</sequence>
<dbReference type="GO" id="GO:0008270">
    <property type="term" value="F:zinc ion binding"/>
    <property type="evidence" value="ECO:0007669"/>
    <property type="project" value="UniProtKB-KW"/>
</dbReference>
<evidence type="ECO:0000256" key="1">
    <source>
        <dbReference type="ARBA" id="ARBA00004906"/>
    </source>
</evidence>
<dbReference type="Gene3D" id="2.20.25.20">
    <property type="match status" value="1"/>
</dbReference>